<gene>
    <name evidence="7" type="ORF">IFR04_016117</name>
</gene>
<feature type="compositionally biased region" description="Acidic residues" evidence="4">
    <location>
        <begin position="39"/>
        <end position="52"/>
    </location>
</feature>
<keyword evidence="2" id="KW-0238">DNA-binding</keyword>
<dbReference type="OrthoDB" id="39591at2759"/>
<dbReference type="Gene3D" id="1.10.10.60">
    <property type="entry name" value="Homeodomain-like"/>
    <property type="match status" value="2"/>
</dbReference>
<feature type="compositionally biased region" description="Basic and acidic residues" evidence="4">
    <location>
        <begin position="911"/>
        <end position="927"/>
    </location>
</feature>
<feature type="compositionally biased region" description="Low complexity" evidence="4">
    <location>
        <begin position="256"/>
        <end position="265"/>
    </location>
</feature>
<feature type="compositionally biased region" description="Basic and acidic residues" evidence="4">
    <location>
        <begin position="1189"/>
        <end position="1198"/>
    </location>
</feature>
<dbReference type="InterPro" id="IPR051651">
    <property type="entry name" value="DMTF1_DNA-bind_reg"/>
</dbReference>
<dbReference type="PROSITE" id="PS50090">
    <property type="entry name" value="MYB_LIKE"/>
    <property type="match status" value="2"/>
</dbReference>
<dbReference type="PANTHER" id="PTHR46380">
    <property type="entry name" value="CYCLIN-D-BINDING MYB-LIKE TRANSCRIPTION FACTOR 1"/>
    <property type="match status" value="1"/>
</dbReference>
<feature type="compositionally biased region" description="Basic and acidic residues" evidence="4">
    <location>
        <begin position="237"/>
        <end position="251"/>
    </location>
</feature>
<feature type="compositionally biased region" description="Low complexity" evidence="4">
    <location>
        <begin position="126"/>
        <end position="137"/>
    </location>
</feature>
<dbReference type="InterPro" id="IPR001005">
    <property type="entry name" value="SANT/Myb"/>
</dbReference>
<dbReference type="AlphaFoldDB" id="A0A8H7T1W3"/>
<evidence type="ECO:0000256" key="3">
    <source>
        <dbReference type="ARBA" id="ARBA00023242"/>
    </source>
</evidence>
<feature type="compositionally biased region" description="Basic residues" evidence="4">
    <location>
        <begin position="191"/>
        <end position="201"/>
    </location>
</feature>
<feature type="compositionally biased region" description="Low complexity" evidence="4">
    <location>
        <begin position="558"/>
        <end position="569"/>
    </location>
</feature>
<dbReference type="CDD" id="cd00167">
    <property type="entry name" value="SANT"/>
    <property type="match status" value="2"/>
</dbReference>
<feature type="domain" description="Myb-like" evidence="5">
    <location>
        <begin position="714"/>
        <end position="786"/>
    </location>
</feature>
<feature type="region of interest" description="Disordered" evidence="4">
    <location>
        <begin position="1"/>
        <end position="430"/>
    </location>
</feature>
<feature type="compositionally biased region" description="Polar residues" evidence="4">
    <location>
        <begin position="9"/>
        <end position="19"/>
    </location>
</feature>
<evidence type="ECO:0000256" key="4">
    <source>
        <dbReference type="SAM" id="MobiDB-lite"/>
    </source>
</evidence>
<dbReference type="Proteomes" id="UP000664132">
    <property type="component" value="Unassembled WGS sequence"/>
</dbReference>
<evidence type="ECO:0000313" key="7">
    <source>
        <dbReference type="EMBL" id="KAG4410751.1"/>
    </source>
</evidence>
<feature type="compositionally biased region" description="Basic residues" evidence="4">
    <location>
        <begin position="280"/>
        <end position="290"/>
    </location>
</feature>
<reference evidence="7" key="1">
    <citation type="submission" date="2021-02" db="EMBL/GenBank/DDBJ databases">
        <title>Genome sequence Cadophora malorum strain M34.</title>
        <authorList>
            <person name="Stefanovic E."/>
            <person name="Vu D."/>
            <person name="Scully C."/>
            <person name="Dijksterhuis J."/>
            <person name="Roader J."/>
            <person name="Houbraken J."/>
        </authorList>
    </citation>
    <scope>NUCLEOTIDE SEQUENCE</scope>
    <source>
        <strain evidence="7">M34</strain>
    </source>
</reference>
<evidence type="ECO:0000259" key="5">
    <source>
        <dbReference type="PROSITE" id="PS50090"/>
    </source>
</evidence>
<feature type="compositionally biased region" description="Basic residues" evidence="4">
    <location>
        <begin position="992"/>
        <end position="1001"/>
    </location>
</feature>
<feature type="compositionally biased region" description="Acidic residues" evidence="4">
    <location>
        <begin position="353"/>
        <end position="362"/>
    </location>
</feature>
<feature type="compositionally biased region" description="Low complexity" evidence="4">
    <location>
        <begin position="1025"/>
        <end position="1037"/>
    </location>
</feature>
<feature type="domain" description="Myb-like" evidence="5">
    <location>
        <begin position="667"/>
        <end position="711"/>
    </location>
</feature>
<evidence type="ECO:0000256" key="2">
    <source>
        <dbReference type="ARBA" id="ARBA00023125"/>
    </source>
</evidence>
<feature type="compositionally biased region" description="Basic and acidic residues" evidence="4">
    <location>
        <begin position="179"/>
        <end position="190"/>
    </location>
</feature>
<feature type="compositionally biased region" description="Basic residues" evidence="4">
    <location>
        <begin position="105"/>
        <end position="121"/>
    </location>
</feature>
<protein>
    <submittedName>
        <fullName evidence="7">Uncharacterized protein</fullName>
    </submittedName>
</protein>
<feature type="compositionally biased region" description="Low complexity" evidence="4">
    <location>
        <begin position="1239"/>
        <end position="1253"/>
    </location>
</feature>
<dbReference type="PROSITE" id="PS51294">
    <property type="entry name" value="HTH_MYB"/>
    <property type="match status" value="1"/>
</dbReference>
<keyword evidence="8" id="KW-1185">Reference proteome</keyword>
<keyword evidence="3" id="KW-0539">Nucleus</keyword>
<evidence type="ECO:0000313" key="8">
    <source>
        <dbReference type="Proteomes" id="UP000664132"/>
    </source>
</evidence>
<dbReference type="EMBL" id="JAFJYH010000599">
    <property type="protein sequence ID" value="KAG4410751.1"/>
    <property type="molecule type" value="Genomic_DNA"/>
</dbReference>
<feature type="region of interest" description="Disordered" evidence="4">
    <location>
        <begin position="494"/>
        <end position="596"/>
    </location>
</feature>
<feature type="region of interest" description="Disordered" evidence="4">
    <location>
        <begin position="910"/>
        <end position="1265"/>
    </location>
</feature>
<dbReference type="SUPFAM" id="SSF46689">
    <property type="entry name" value="Homeodomain-like"/>
    <property type="match status" value="1"/>
</dbReference>
<evidence type="ECO:0000259" key="6">
    <source>
        <dbReference type="PROSITE" id="PS51294"/>
    </source>
</evidence>
<feature type="compositionally biased region" description="Basic residues" evidence="4">
    <location>
        <begin position="367"/>
        <end position="377"/>
    </location>
</feature>
<evidence type="ECO:0000256" key="1">
    <source>
        <dbReference type="ARBA" id="ARBA00004123"/>
    </source>
</evidence>
<dbReference type="InterPro" id="IPR017930">
    <property type="entry name" value="Myb_dom"/>
</dbReference>
<dbReference type="PANTHER" id="PTHR46380:SF2">
    <property type="entry name" value="CYCLIN-D-BINDING MYB-LIKE TRANSCRIPTION FACTOR 1"/>
    <property type="match status" value="1"/>
</dbReference>
<dbReference type="Pfam" id="PF13921">
    <property type="entry name" value="Myb_DNA-bind_6"/>
    <property type="match status" value="1"/>
</dbReference>
<dbReference type="SMART" id="SM00717">
    <property type="entry name" value="SANT"/>
    <property type="match status" value="2"/>
</dbReference>
<sequence>MIRMIKGIFSSSIPTSSNVVKEEEQDEELDADAQRDIQTFEDDQNQDDQEQDEAAHTHADAVTDAMDPPSSVVNKTPKVVSGEPASSSVTKGSGKKNKSTDANHARRIKNQRKKERKKQKKRDASAVESSAMESSVMGEEIEARGMEGRGGNSAVAADEDRSFISPDLSRTMMNLFGDEPAKGKPADAPKPKKAKKSKGPSKKQLNAQALEVNGLASQVPRAPEPVEEETQDLQTLVRKEQLAKRKDEKAQKTAPAAESESSGSNRRSHSAELSLVEKVKKAKQKARSSPRKPSQESIAALQDEDDPDALLHQPLTPALITHSRPHSPNQPTAEDIAETEAQIQSNAWSTGEVDPDPEDNDVEPVRPSKKALGKRKASNTGVEPNAKRKKSKGTAEVTPKLTTYGFVAGSAPSRDASLRDQSPPLSPDTTMLAQGAASLYVSQMDTERTSPVPEVPVSSSIAIASSQQRRPTPAFTPVNPRRPLAAVVIPAPAADPYELPPSSQPHPESELELPQKAPTSIERRKRRLPTGEAESSKANGNGKSTRGRKSVGANRAVKSMTPKSSASKAKTPKSKTPKALTGSQATPASKGHRLPASDVEEIDAAVKSYKEDNDLEEVGFNAIVQGDVANKEIVKQFWAYMYEQVPDVPKTKLQNHCRRNFHNFEARGTWTEEADQDLRDAYERNPGKWKQIGAELNRFSEDCRDRWRNYLICGDKQKKATWDKEEEEQLRDVVEELLALIREGENREPDDFREDDYNKLDWVRVSAMMGHTRSRLQCSTKWKKIQEREDAGIEDPVAFRPISKAPWRLEDAEKNARKMKARDKLDLLYQIRETKAGSEGKIPWYQIQQELGLKHRKMALRVCYRNLKEHVPDSDEMKLQDVVSTLIDLYEAAAPAEPPGFRRFFSPARYNKSEKRKSSSRSVSRDEDGNDENDSDQGPSKVKKRRTSNAKSGKDNGEGPSTQQPRLHLAKSRKAAMLSEMDHDNDGTPQKKSAKKLRSRMKGAGQKESQETATSQAESADDLGAAFQAAKSSQAKSPRVAKKPLMAARTSRSSKRLSAYRAYESDSDEEPVAAGHPTSKPTGRSEREEQADEDAQSDKEMPQHSEEQPYLDLPRPRQEVPESDINMGDAPPPANGYSGSDYDEEDEDYPSNTHDQESIDLDAGTHNETIKGLSNGMENASADDESDDYDKIRARSESIDLDNSPRPGLLNGTHDEDSDDESAVGLGPSGGNRNRVLRSPSSESDGVSSDASSIPFAIPSSQRRR</sequence>
<dbReference type="InterPro" id="IPR009057">
    <property type="entry name" value="Homeodomain-like_sf"/>
</dbReference>
<organism evidence="7 8">
    <name type="scientific">Cadophora malorum</name>
    <dbReference type="NCBI Taxonomy" id="108018"/>
    <lineage>
        <taxon>Eukaryota</taxon>
        <taxon>Fungi</taxon>
        <taxon>Dikarya</taxon>
        <taxon>Ascomycota</taxon>
        <taxon>Pezizomycotina</taxon>
        <taxon>Leotiomycetes</taxon>
        <taxon>Helotiales</taxon>
        <taxon>Ploettnerulaceae</taxon>
        <taxon>Cadophora</taxon>
    </lineage>
</organism>
<dbReference type="GO" id="GO:0000976">
    <property type="term" value="F:transcription cis-regulatory region binding"/>
    <property type="evidence" value="ECO:0007669"/>
    <property type="project" value="TreeGrafter"/>
</dbReference>
<dbReference type="GO" id="GO:0005634">
    <property type="term" value="C:nucleus"/>
    <property type="evidence" value="ECO:0007669"/>
    <property type="project" value="UniProtKB-SubCell"/>
</dbReference>
<feature type="domain" description="HTH myb-type" evidence="6">
    <location>
        <begin position="662"/>
        <end position="715"/>
    </location>
</feature>
<comment type="caution">
    <text evidence="7">The sequence shown here is derived from an EMBL/GenBank/DDBJ whole genome shotgun (WGS) entry which is preliminary data.</text>
</comment>
<feature type="compositionally biased region" description="Basic and acidic residues" evidence="4">
    <location>
        <begin position="1096"/>
        <end position="1107"/>
    </location>
</feature>
<dbReference type="GO" id="GO:0003700">
    <property type="term" value="F:DNA-binding transcription factor activity"/>
    <property type="evidence" value="ECO:0007669"/>
    <property type="project" value="TreeGrafter"/>
</dbReference>
<name>A0A8H7T1W3_9HELO</name>
<comment type="subcellular location">
    <subcellularLocation>
        <location evidence="1">Nucleus</location>
    </subcellularLocation>
</comment>
<accession>A0A8H7T1W3</accession>
<proteinExistence type="predicted"/>